<dbReference type="EMBL" id="CM055738">
    <property type="protein sequence ID" value="KAJ8004613.1"/>
    <property type="molecule type" value="Genomic_DNA"/>
</dbReference>
<comment type="caution">
    <text evidence="1">The sequence shown here is derived from an EMBL/GenBank/DDBJ whole genome shotgun (WGS) entry which is preliminary data.</text>
</comment>
<dbReference type="Proteomes" id="UP001157502">
    <property type="component" value="Chromosome 11"/>
</dbReference>
<keyword evidence="2" id="KW-1185">Reference proteome</keyword>
<name>A0ACC2GMD4_DALPE</name>
<protein>
    <submittedName>
        <fullName evidence="1">Uncharacterized protein</fullName>
    </submittedName>
</protein>
<gene>
    <name evidence="1" type="ORF">DPEC_G00138100</name>
</gene>
<sequence>MVVDVKPWNLINQAVGRMEENIPSVSVPETVPRNEPEMDMFPNNKVLDILREDPQTPIACQVETKQSQTYFEMQPRQSSVNRDQLVYIVDPDELFSCEMAWRMAEFLKE</sequence>
<organism evidence="1 2">
    <name type="scientific">Dallia pectoralis</name>
    <name type="common">Alaska blackfish</name>
    <dbReference type="NCBI Taxonomy" id="75939"/>
    <lineage>
        <taxon>Eukaryota</taxon>
        <taxon>Metazoa</taxon>
        <taxon>Chordata</taxon>
        <taxon>Craniata</taxon>
        <taxon>Vertebrata</taxon>
        <taxon>Euteleostomi</taxon>
        <taxon>Actinopterygii</taxon>
        <taxon>Neopterygii</taxon>
        <taxon>Teleostei</taxon>
        <taxon>Protacanthopterygii</taxon>
        <taxon>Esociformes</taxon>
        <taxon>Umbridae</taxon>
        <taxon>Dallia</taxon>
    </lineage>
</organism>
<reference evidence="1" key="1">
    <citation type="submission" date="2021-05" db="EMBL/GenBank/DDBJ databases">
        <authorList>
            <person name="Pan Q."/>
            <person name="Jouanno E."/>
            <person name="Zahm M."/>
            <person name="Klopp C."/>
            <person name="Cabau C."/>
            <person name="Louis A."/>
            <person name="Berthelot C."/>
            <person name="Parey E."/>
            <person name="Roest Crollius H."/>
            <person name="Montfort J."/>
            <person name="Robinson-Rechavi M."/>
            <person name="Bouchez O."/>
            <person name="Lampietro C."/>
            <person name="Lopez Roques C."/>
            <person name="Donnadieu C."/>
            <person name="Postlethwait J."/>
            <person name="Bobe J."/>
            <person name="Dillon D."/>
            <person name="Chandos A."/>
            <person name="von Hippel F."/>
            <person name="Guiguen Y."/>
        </authorList>
    </citation>
    <scope>NUCLEOTIDE SEQUENCE</scope>
    <source>
        <strain evidence="1">YG-Jan2019</strain>
    </source>
</reference>
<evidence type="ECO:0000313" key="1">
    <source>
        <dbReference type="EMBL" id="KAJ8004613.1"/>
    </source>
</evidence>
<proteinExistence type="predicted"/>
<accession>A0ACC2GMD4</accession>
<evidence type="ECO:0000313" key="2">
    <source>
        <dbReference type="Proteomes" id="UP001157502"/>
    </source>
</evidence>